<dbReference type="FunFam" id="1.10.357.10:FF:000004">
    <property type="entry name" value="Ubiquinone biosynthesis protein COQ9, mitochondrial"/>
    <property type="match status" value="1"/>
</dbReference>
<dbReference type="PANTHER" id="PTHR21427">
    <property type="entry name" value="UBIQUINONE BIOSYNTHESIS PROTEIN COQ9, MITOCHONDRIAL"/>
    <property type="match status" value="1"/>
</dbReference>
<keyword evidence="12" id="KW-1185">Reference proteome</keyword>
<dbReference type="Proteomes" id="UP001327560">
    <property type="component" value="Chromosome 1"/>
</dbReference>
<dbReference type="AlphaFoldDB" id="A0AAQ3Q1M3"/>
<proteinExistence type="inferred from homology"/>
<reference evidence="11 12" key="1">
    <citation type="submission" date="2023-10" db="EMBL/GenBank/DDBJ databases">
        <title>Chromosome-scale genome assembly provides insights into flower coloration mechanisms of Canna indica.</title>
        <authorList>
            <person name="Li C."/>
        </authorList>
    </citation>
    <scope>NUCLEOTIDE SEQUENCE [LARGE SCALE GENOMIC DNA]</scope>
    <source>
        <tissue evidence="11">Flower</tissue>
    </source>
</reference>
<name>A0AAQ3Q1M3_9LILI</name>
<dbReference type="Pfam" id="PF08511">
    <property type="entry name" value="COQ9"/>
    <property type="match status" value="1"/>
</dbReference>
<accession>A0AAQ3Q1M3</accession>
<keyword evidence="6 8" id="KW-0446">Lipid-binding</keyword>
<comment type="function">
    <text evidence="8">Membrane-associated protein that warps the membrane surface to access and bind aromatic isoprenes with high specificity, including ubiquinone (CoQ) isoprene intermediates and presents them directly to Coq7, therefore facilitating the Coq7-mediated hydroxylase step. Participates in the biosynthesis of coenzyme Q, also named ubiquinone, an essential lipid-soluble electron transporter for aerobic cellular respiration.</text>
</comment>
<evidence type="ECO:0000256" key="4">
    <source>
        <dbReference type="ARBA" id="ARBA00022688"/>
    </source>
</evidence>
<dbReference type="InterPro" id="IPR012762">
    <property type="entry name" value="Ubiq_biosynth_COQ9"/>
</dbReference>
<dbReference type="GO" id="GO:0006744">
    <property type="term" value="P:ubiquinone biosynthetic process"/>
    <property type="evidence" value="ECO:0007669"/>
    <property type="project" value="UniProtKB-UniRule"/>
</dbReference>
<comment type="similarity">
    <text evidence="3 8">Belongs to the COQ9 family.</text>
</comment>
<evidence type="ECO:0000256" key="2">
    <source>
        <dbReference type="ARBA" id="ARBA00004749"/>
    </source>
</evidence>
<comment type="pathway">
    <text evidence="2 8">Cofactor biosynthesis; ubiquinone biosynthesis.</text>
</comment>
<gene>
    <name evidence="11" type="ORF">Cni_G01930</name>
</gene>
<dbReference type="GO" id="GO:0005743">
    <property type="term" value="C:mitochondrial inner membrane"/>
    <property type="evidence" value="ECO:0007669"/>
    <property type="project" value="TreeGrafter"/>
</dbReference>
<organism evidence="11 12">
    <name type="scientific">Canna indica</name>
    <name type="common">Indian-shot</name>
    <dbReference type="NCBI Taxonomy" id="4628"/>
    <lineage>
        <taxon>Eukaryota</taxon>
        <taxon>Viridiplantae</taxon>
        <taxon>Streptophyta</taxon>
        <taxon>Embryophyta</taxon>
        <taxon>Tracheophyta</taxon>
        <taxon>Spermatophyta</taxon>
        <taxon>Magnoliopsida</taxon>
        <taxon>Liliopsida</taxon>
        <taxon>Zingiberales</taxon>
        <taxon>Cannaceae</taxon>
        <taxon>Canna</taxon>
    </lineage>
</organism>
<dbReference type="GO" id="GO:0008289">
    <property type="term" value="F:lipid binding"/>
    <property type="evidence" value="ECO:0007669"/>
    <property type="project" value="UniProtKB-UniRule"/>
</dbReference>
<keyword evidence="11" id="KW-0830">Ubiquinone</keyword>
<dbReference type="Gene3D" id="1.10.357.10">
    <property type="entry name" value="Tetracycline Repressor, domain 2"/>
    <property type="match status" value="1"/>
</dbReference>
<comment type="subcellular location">
    <subcellularLocation>
        <location evidence="1 8">Mitochondrion</location>
    </subcellularLocation>
</comment>
<dbReference type="PANTHER" id="PTHR21427:SF19">
    <property type="entry name" value="UBIQUINONE BIOSYNTHESIS PROTEIN COQ9, MITOCHONDRIAL"/>
    <property type="match status" value="1"/>
</dbReference>
<keyword evidence="4 8" id="KW-0831">Ubiquinone biosynthesis</keyword>
<evidence type="ECO:0000313" key="11">
    <source>
        <dbReference type="EMBL" id="WOK93235.1"/>
    </source>
</evidence>
<evidence type="ECO:0000256" key="7">
    <source>
        <dbReference type="ARBA" id="ARBA00023128"/>
    </source>
</evidence>
<feature type="region of interest" description="Disordered" evidence="9">
    <location>
        <begin position="31"/>
        <end position="92"/>
    </location>
</feature>
<evidence type="ECO:0000256" key="1">
    <source>
        <dbReference type="ARBA" id="ARBA00004173"/>
    </source>
</evidence>
<dbReference type="InterPro" id="IPR013718">
    <property type="entry name" value="COQ9_C"/>
</dbReference>
<evidence type="ECO:0000259" key="10">
    <source>
        <dbReference type="Pfam" id="PF08511"/>
    </source>
</evidence>
<protein>
    <recommendedName>
        <fullName evidence="8">Ubiquinone biosynthesis protein</fullName>
    </recommendedName>
</protein>
<evidence type="ECO:0000256" key="9">
    <source>
        <dbReference type="SAM" id="MobiDB-lite"/>
    </source>
</evidence>
<dbReference type="EMBL" id="CP136890">
    <property type="protein sequence ID" value="WOK93235.1"/>
    <property type="molecule type" value="Genomic_DNA"/>
</dbReference>
<evidence type="ECO:0000256" key="8">
    <source>
        <dbReference type="RuleBase" id="RU366063"/>
    </source>
</evidence>
<keyword evidence="5" id="KW-0809">Transit peptide</keyword>
<feature type="domain" description="COQ9 C-terminal" evidence="10">
    <location>
        <begin position="204"/>
        <end position="273"/>
    </location>
</feature>
<evidence type="ECO:0000313" key="12">
    <source>
        <dbReference type="Proteomes" id="UP001327560"/>
    </source>
</evidence>
<evidence type="ECO:0000256" key="6">
    <source>
        <dbReference type="ARBA" id="ARBA00023121"/>
    </source>
</evidence>
<feature type="compositionally biased region" description="Basic and acidic residues" evidence="9">
    <location>
        <begin position="48"/>
        <end position="57"/>
    </location>
</feature>
<keyword evidence="7 8" id="KW-0496">Mitochondrion</keyword>
<dbReference type="NCBIfam" id="TIGR02396">
    <property type="entry name" value="diverge_rpsU"/>
    <property type="match status" value="1"/>
</dbReference>
<sequence length="310" mass="34307">MLNSVMTRRLLTGLASRHCVATARPATFRCFSSGAPLFPTPPPVPSEEQPRQEKETPEGASPAEAARTAEEGGTGRRYCSRTKQTGSADGKYEEEHARVLRAALPHVVRLGWTESALISGARDVGVSPAIVGSIPRKEATLVEFFMDACLQNLIEKVESGGELKDLILSDRLTKIIRMRLEMQAPYISKWSQALSIQAQPPNLPTSFKQRAELIDEIWHAAGDSGSDFDWYVKRTVLGGIYSTTEVYMITDHSPEFRDTWMFLDHRVKDAFELQKTVQEAAYLAEAVGAGMGNTMQGFMKRLFHGGKDSI</sequence>
<evidence type="ECO:0000256" key="5">
    <source>
        <dbReference type="ARBA" id="ARBA00022946"/>
    </source>
</evidence>
<evidence type="ECO:0000256" key="3">
    <source>
        <dbReference type="ARBA" id="ARBA00010766"/>
    </source>
</evidence>